<sequence>MIIIDNNQKNVDNNNNNNDKKEEDISSYFMNIPDNYEECDEFFGEGSTAFGNDDIDNSLP</sequence>
<dbReference type="EMBL" id="JAPFFF010000040">
    <property type="protein sequence ID" value="KAK8841952.1"/>
    <property type="molecule type" value="Genomic_DNA"/>
</dbReference>
<comment type="caution">
    <text evidence="2">The sequence shown here is derived from an EMBL/GenBank/DDBJ whole genome shotgun (WGS) entry which is preliminary data.</text>
</comment>
<organism evidence="2 3">
    <name type="scientific">Tritrichomonas musculus</name>
    <dbReference type="NCBI Taxonomy" id="1915356"/>
    <lineage>
        <taxon>Eukaryota</taxon>
        <taxon>Metamonada</taxon>
        <taxon>Parabasalia</taxon>
        <taxon>Tritrichomonadida</taxon>
        <taxon>Tritrichomonadidae</taxon>
        <taxon>Tritrichomonas</taxon>
    </lineage>
</organism>
<feature type="region of interest" description="Disordered" evidence="1">
    <location>
        <begin position="1"/>
        <end position="22"/>
    </location>
</feature>
<accession>A0ABR2H8Q0</accession>
<gene>
    <name evidence="2" type="ORF">M9Y10_026907</name>
</gene>
<reference evidence="2 3" key="1">
    <citation type="submission" date="2024-04" db="EMBL/GenBank/DDBJ databases">
        <title>Tritrichomonas musculus Genome.</title>
        <authorList>
            <person name="Alves-Ferreira E."/>
            <person name="Grigg M."/>
            <person name="Lorenzi H."/>
            <person name="Galac M."/>
        </authorList>
    </citation>
    <scope>NUCLEOTIDE SEQUENCE [LARGE SCALE GENOMIC DNA]</scope>
    <source>
        <strain evidence="2 3">EAF2021</strain>
    </source>
</reference>
<keyword evidence="3" id="KW-1185">Reference proteome</keyword>
<proteinExistence type="predicted"/>
<evidence type="ECO:0000313" key="3">
    <source>
        <dbReference type="Proteomes" id="UP001470230"/>
    </source>
</evidence>
<evidence type="ECO:0000313" key="2">
    <source>
        <dbReference type="EMBL" id="KAK8841952.1"/>
    </source>
</evidence>
<dbReference type="Proteomes" id="UP001470230">
    <property type="component" value="Unassembled WGS sequence"/>
</dbReference>
<name>A0ABR2H8Q0_9EUKA</name>
<feature type="compositionally biased region" description="Low complexity" evidence="1">
    <location>
        <begin position="1"/>
        <end position="17"/>
    </location>
</feature>
<protein>
    <submittedName>
        <fullName evidence="2">Uncharacterized protein</fullName>
    </submittedName>
</protein>
<evidence type="ECO:0000256" key="1">
    <source>
        <dbReference type="SAM" id="MobiDB-lite"/>
    </source>
</evidence>